<keyword evidence="5" id="KW-0411">Iron-sulfur</keyword>
<reference evidence="9 10" key="1">
    <citation type="submission" date="2024-03" db="EMBL/GenBank/DDBJ databases">
        <title>Sulfurimonas sp. HSL3-1.</title>
        <authorList>
            <person name="Wang S."/>
        </authorList>
    </citation>
    <scope>NUCLEOTIDE SEQUENCE [LARGE SCALE GENOMIC DNA]</scope>
    <source>
        <strain evidence="9 10">HSL3-1</strain>
    </source>
</reference>
<dbReference type="SUPFAM" id="SSF54862">
    <property type="entry name" value="4Fe-4S ferredoxins"/>
    <property type="match status" value="1"/>
</dbReference>
<keyword evidence="10" id="KW-1185">Reference proteome</keyword>
<dbReference type="PANTHER" id="PTHR30224:SF4">
    <property type="entry name" value="ELECTRON TRANSPORT PROTEIN YCCM-RELATED"/>
    <property type="match status" value="1"/>
</dbReference>
<comment type="subcellular location">
    <subcellularLocation>
        <location evidence="1">Cell membrane</location>
    </subcellularLocation>
</comment>
<dbReference type="Proteomes" id="UP001447842">
    <property type="component" value="Chromosome"/>
</dbReference>
<protein>
    <submittedName>
        <fullName evidence="9">4Fe-4S binding protein</fullName>
    </submittedName>
</protein>
<feature type="transmembrane region" description="Helical" evidence="7">
    <location>
        <begin position="430"/>
        <end position="453"/>
    </location>
</feature>
<evidence type="ECO:0000256" key="5">
    <source>
        <dbReference type="ARBA" id="ARBA00023014"/>
    </source>
</evidence>
<evidence type="ECO:0000313" key="9">
    <source>
        <dbReference type="EMBL" id="XAU15135.1"/>
    </source>
</evidence>
<feature type="transmembrane region" description="Helical" evidence="7">
    <location>
        <begin position="255"/>
        <end position="273"/>
    </location>
</feature>
<gene>
    <name evidence="9" type="ORF">WCY31_00180</name>
</gene>
<evidence type="ECO:0000256" key="2">
    <source>
        <dbReference type="ARBA" id="ARBA00022475"/>
    </source>
</evidence>
<keyword evidence="7" id="KW-1133">Transmembrane helix</keyword>
<dbReference type="PROSITE" id="PS00198">
    <property type="entry name" value="4FE4S_FER_1"/>
    <property type="match status" value="1"/>
</dbReference>
<evidence type="ECO:0000256" key="1">
    <source>
        <dbReference type="ARBA" id="ARBA00004236"/>
    </source>
</evidence>
<keyword evidence="6 7" id="KW-0472">Membrane</keyword>
<keyword evidence="2" id="KW-1003">Cell membrane</keyword>
<keyword evidence="4" id="KW-0408">Iron</keyword>
<dbReference type="InterPro" id="IPR052378">
    <property type="entry name" value="NosR_regulator"/>
</dbReference>
<feature type="domain" description="4Fe-4S ferredoxin-type" evidence="8">
    <location>
        <begin position="142"/>
        <end position="181"/>
    </location>
</feature>
<dbReference type="PANTHER" id="PTHR30224">
    <property type="entry name" value="ELECTRON TRANSPORT PROTEIN"/>
    <property type="match status" value="1"/>
</dbReference>
<feature type="transmembrane region" description="Helical" evidence="7">
    <location>
        <begin position="396"/>
        <end position="418"/>
    </location>
</feature>
<dbReference type="EMBL" id="CP147920">
    <property type="protein sequence ID" value="XAU15135.1"/>
    <property type="molecule type" value="Genomic_DNA"/>
</dbReference>
<evidence type="ECO:0000256" key="7">
    <source>
        <dbReference type="SAM" id="Phobius"/>
    </source>
</evidence>
<evidence type="ECO:0000256" key="3">
    <source>
        <dbReference type="ARBA" id="ARBA00022723"/>
    </source>
</evidence>
<feature type="transmembrane region" description="Helical" evidence="7">
    <location>
        <begin position="112"/>
        <end position="130"/>
    </location>
</feature>
<dbReference type="Pfam" id="PF12801">
    <property type="entry name" value="Fer4_5"/>
    <property type="match status" value="2"/>
</dbReference>
<dbReference type="InterPro" id="IPR017896">
    <property type="entry name" value="4Fe4S_Fe-S-bd"/>
</dbReference>
<evidence type="ECO:0000256" key="4">
    <source>
        <dbReference type="ARBA" id="ARBA00023004"/>
    </source>
</evidence>
<accession>A0ABZ3H9E7</accession>
<proteinExistence type="predicted"/>
<feature type="transmembrane region" description="Helical" evidence="7">
    <location>
        <begin position="27"/>
        <end position="47"/>
    </location>
</feature>
<dbReference type="InterPro" id="IPR017900">
    <property type="entry name" value="4Fe4S_Fe_S_CS"/>
</dbReference>
<feature type="transmembrane region" description="Helical" evidence="7">
    <location>
        <begin position="136"/>
        <end position="154"/>
    </location>
</feature>
<feature type="domain" description="4Fe-4S ferredoxin-type" evidence="8">
    <location>
        <begin position="59"/>
        <end position="102"/>
    </location>
</feature>
<dbReference type="RefSeq" id="WP_345972719.1">
    <property type="nucleotide sequence ID" value="NZ_CP147920.1"/>
</dbReference>
<keyword evidence="7" id="KW-0812">Transmembrane</keyword>
<evidence type="ECO:0000256" key="6">
    <source>
        <dbReference type="ARBA" id="ARBA00023136"/>
    </source>
</evidence>
<evidence type="ECO:0000313" key="10">
    <source>
        <dbReference type="Proteomes" id="UP001447842"/>
    </source>
</evidence>
<evidence type="ECO:0000259" key="8">
    <source>
        <dbReference type="Pfam" id="PF12801"/>
    </source>
</evidence>
<organism evidence="9 10">
    <name type="scientific">Sulfurimonas diazotrophicus</name>
    <dbReference type="NCBI Taxonomy" id="3131939"/>
    <lineage>
        <taxon>Bacteria</taxon>
        <taxon>Pseudomonadati</taxon>
        <taxon>Campylobacterota</taxon>
        <taxon>Epsilonproteobacteria</taxon>
        <taxon>Campylobacterales</taxon>
        <taxon>Sulfurimonadaceae</taxon>
        <taxon>Sulfurimonas</taxon>
    </lineage>
</organism>
<sequence length="456" mass="50227">MVDHMTRRRNDLLGWPLVAALFKNRRVLFIVRTAAALLFVSAIGFGLRYPAVAENPYTTAVFWSLFWPFFMIVSIVLIGPGFCGVCPHGVIGRFFSKIGAQKEAPAWLKHRGIGLGILIAAYWVPVYLFPGALKTPWVAAALFAGLTLLALFVFSRYKDMAYCTYLCPIGSVTKSYGKLGAVRLQTYRDACDSCTTFDCAKACETGLQPYLFEKKNSMRDCTLCMDCAQACEAVSLQLVKPSKGMFGEVNDRHTIHTYVYILLLAIITITMHFHHGLGHSPVKTQTPWYAAGQWLASFLPAGVDWVGFAALVMALGVTGALVLGGYAVAAALANKPFKSFLHRNSYALAPMMIIGSLSHVGSFFFLEYASDLANAWYWLTGSTETMKPLASMRDGWVHLFSLFGYVGALWSAVILYSRLGMYEFSTAKRLAAFAASGATIWFYIGLLVLSVVVRSH</sequence>
<feature type="transmembrane region" description="Helical" evidence="7">
    <location>
        <begin position="345"/>
        <end position="366"/>
    </location>
</feature>
<name>A0ABZ3H9E7_9BACT</name>
<feature type="transmembrane region" description="Helical" evidence="7">
    <location>
        <begin position="305"/>
        <end position="333"/>
    </location>
</feature>
<keyword evidence="3" id="KW-0479">Metal-binding</keyword>
<feature type="transmembrane region" description="Helical" evidence="7">
    <location>
        <begin position="67"/>
        <end position="91"/>
    </location>
</feature>